<evidence type="ECO:0000313" key="2">
    <source>
        <dbReference type="EMBL" id="DAZ95624.1"/>
    </source>
</evidence>
<reference evidence="2" key="1">
    <citation type="submission" date="2022-11" db="EMBL/GenBank/DDBJ databases">
        <authorList>
            <person name="Morgan W.R."/>
            <person name="Tartar A."/>
        </authorList>
    </citation>
    <scope>NUCLEOTIDE SEQUENCE</scope>
    <source>
        <strain evidence="2">ARSEF 373</strain>
    </source>
</reference>
<name>A0AAV2YSM9_9STRA</name>
<dbReference type="Proteomes" id="UP001146120">
    <property type="component" value="Unassembled WGS sequence"/>
</dbReference>
<dbReference type="AlphaFoldDB" id="A0AAV2YSM9"/>
<organism evidence="2 3">
    <name type="scientific">Lagenidium giganteum</name>
    <dbReference type="NCBI Taxonomy" id="4803"/>
    <lineage>
        <taxon>Eukaryota</taxon>
        <taxon>Sar</taxon>
        <taxon>Stramenopiles</taxon>
        <taxon>Oomycota</taxon>
        <taxon>Peronosporomycetes</taxon>
        <taxon>Pythiales</taxon>
        <taxon>Pythiaceae</taxon>
    </lineage>
</organism>
<gene>
    <name evidence="2" type="ORF">N0F65_002253</name>
</gene>
<keyword evidence="3" id="KW-1185">Reference proteome</keyword>
<feature type="compositionally biased region" description="Basic residues" evidence="1">
    <location>
        <begin position="529"/>
        <end position="545"/>
    </location>
</feature>
<dbReference type="EMBL" id="DAKRPA010000196">
    <property type="protein sequence ID" value="DAZ95624.1"/>
    <property type="molecule type" value="Genomic_DNA"/>
</dbReference>
<feature type="compositionally biased region" description="Basic and acidic residues" evidence="1">
    <location>
        <begin position="546"/>
        <end position="558"/>
    </location>
</feature>
<comment type="caution">
    <text evidence="2">The sequence shown here is derived from an EMBL/GenBank/DDBJ whole genome shotgun (WGS) entry which is preliminary data.</text>
</comment>
<evidence type="ECO:0000313" key="3">
    <source>
        <dbReference type="Proteomes" id="UP001146120"/>
    </source>
</evidence>
<accession>A0AAV2YSM9</accession>
<feature type="region of interest" description="Disordered" evidence="1">
    <location>
        <begin position="473"/>
        <end position="565"/>
    </location>
</feature>
<proteinExistence type="predicted"/>
<feature type="region of interest" description="Disordered" evidence="1">
    <location>
        <begin position="48"/>
        <end position="74"/>
    </location>
</feature>
<reference evidence="2" key="2">
    <citation type="journal article" date="2023" name="Microbiol Resour">
        <title>Decontamination and Annotation of the Draft Genome Sequence of the Oomycete Lagenidium giganteum ARSEF 373.</title>
        <authorList>
            <person name="Morgan W.R."/>
            <person name="Tartar A."/>
        </authorList>
    </citation>
    <scope>NUCLEOTIDE SEQUENCE</scope>
    <source>
        <strain evidence="2">ARSEF 373</strain>
    </source>
</reference>
<protein>
    <submittedName>
        <fullName evidence="2">Uncharacterized protein</fullName>
    </submittedName>
</protein>
<sequence length="585" mass="66503">MEHAKLHVLKRTALPGAAVRARVQVTMDPSMSMSFKLPASYVRTHPQKSSVAPAITPPEPAPSVAAAADDDASWEDRDWDTAVDTMMKTTAAPTSASLDNDDEVWGAPVHGESVWEEKALPDLPDDFPVLVVNLTRLQKDHMGDEDSSEDMSEVLDTVKRTLQEHFTYMVETLFEQKLCFHCTYGTSRSTLDNLHRAYPEDVFALVDYPTEIDGIELHEFLVALERPSKWKSIEYLKDCLRRCSRDIKWKMDIATELEVLAQQEHDRYSAERDALGTEIDQLTRLRDSFRDKLAKQSSNAKGSSTMMMLRKLEDIENRLLMLLDDYLNEPELDEEECIGIFDVASSTEPSKGMNVLDMVVAMMFSRFPRDYSVDMTAETHFQQLFDHHIHIRRLWKKDFGRLPGRSNALAAGNGSHVEEEQDEELEQFDEHEHEVAMENELCQDFDSYCHVDGFEALENGTDGDDWEQMYAASSENNDDDDVRSVCSEGYGGDYDSNESDHEPEPATTSLPEPVAIVQPVHPPLADGKVRRRRIKKKTKKSKSSSKRKEPEQERKPSEEEPVFQPFACVGALGALRLAKEREMFQ</sequence>
<evidence type="ECO:0000256" key="1">
    <source>
        <dbReference type="SAM" id="MobiDB-lite"/>
    </source>
</evidence>